<gene>
    <name evidence="1" type="ORF">ILYODFUR_007104</name>
</gene>
<organism evidence="1 2">
    <name type="scientific">Ilyodon furcidens</name>
    <name type="common">goldbreast splitfin</name>
    <dbReference type="NCBI Taxonomy" id="33524"/>
    <lineage>
        <taxon>Eukaryota</taxon>
        <taxon>Metazoa</taxon>
        <taxon>Chordata</taxon>
        <taxon>Craniata</taxon>
        <taxon>Vertebrata</taxon>
        <taxon>Euteleostomi</taxon>
        <taxon>Actinopterygii</taxon>
        <taxon>Neopterygii</taxon>
        <taxon>Teleostei</taxon>
        <taxon>Neoteleostei</taxon>
        <taxon>Acanthomorphata</taxon>
        <taxon>Ovalentaria</taxon>
        <taxon>Atherinomorphae</taxon>
        <taxon>Cyprinodontiformes</taxon>
        <taxon>Goodeidae</taxon>
        <taxon>Ilyodon</taxon>
    </lineage>
</organism>
<evidence type="ECO:0000313" key="2">
    <source>
        <dbReference type="Proteomes" id="UP001482620"/>
    </source>
</evidence>
<accession>A0ABV0UEH4</accession>
<sequence>MRFLAWPCRCAPAAEMHLSTVKWVEIPAIIMFIIYMHEMHQRNGALCVMERPCVLNLPVVFIATRLAVCSGVQMGVCVLCGEIQLQGRVDSPPPPCRPQASVFLCGCSAQ</sequence>
<reference evidence="1 2" key="1">
    <citation type="submission" date="2021-06" db="EMBL/GenBank/DDBJ databases">
        <authorList>
            <person name="Palmer J.M."/>
        </authorList>
    </citation>
    <scope>NUCLEOTIDE SEQUENCE [LARGE SCALE GENOMIC DNA]</scope>
    <source>
        <strain evidence="2">if_2019</strain>
        <tissue evidence="1">Muscle</tissue>
    </source>
</reference>
<evidence type="ECO:0000313" key="1">
    <source>
        <dbReference type="EMBL" id="MEQ2243436.1"/>
    </source>
</evidence>
<dbReference type="EMBL" id="JAHRIQ010069963">
    <property type="protein sequence ID" value="MEQ2243436.1"/>
    <property type="molecule type" value="Genomic_DNA"/>
</dbReference>
<proteinExistence type="predicted"/>
<dbReference type="Proteomes" id="UP001482620">
    <property type="component" value="Unassembled WGS sequence"/>
</dbReference>
<name>A0ABV0UEH4_9TELE</name>
<comment type="caution">
    <text evidence="1">The sequence shown here is derived from an EMBL/GenBank/DDBJ whole genome shotgun (WGS) entry which is preliminary data.</text>
</comment>
<keyword evidence="2" id="KW-1185">Reference proteome</keyword>
<protein>
    <submittedName>
        <fullName evidence="1">Uncharacterized protein</fullName>
    </submittedName>
</protein>